<protein>
    <submittedName>
        <fullName evidence="7">AsnC family transcriptional regulator</fullName>
    </submittedName>
</protein>
<dbReference type="InterPro" id="IPR000485">
    <property type="entry name" value="AsnC-type_HTH_dom"/>
</dbReference>
<dbReference type="InterPro" id="IPR036388">
    <property type="entry name" value="WH-like_DNA-bd_sf"/>
</dbReference>
<evidence type="ECO:0000256" key="1">
    <source>
        <dbReference type="ARBA" id="ARBA00023015"/>
    </source>
</evidence>
<dbReference type="Pfam" id="PF01037">
    <property type="entry name" value="AsnC_trans_reg"/>
    <property type="match status" value="1"/>
</dbReference>
<dbReference type="SUPFAM" id="SSF46785">
    <property type="entry name" value="Winged helix' DNA-binding domain"/>
    <property type="match status" value="1"/>
</dbReference>
<dbReference type="Gene3D" id="3.30.70.920">
    <property type="match status" value="1"/>
</dbReference>
<evidence type="ECO:0000313" key="8">
    <source>
        <dbReference type="Proteomes" id="UP000634780"/>
    </source>
</evidence>
<feature type="domain" description="HTH asnC-type" evidence="6">
    <location>
        <begin position="80"/>
        <end position="119"/>
    </location>
</feature>
<dbReference type="SMART" id="SM00344">
    <property type="entry name" value="HTH_ASNC"/>
    <property type="match status" value="2"/>
</dbReference>
<reference evidence="7 8" key="1">
    <citation type="submission" date="2020-12" db="EMBL/GenBank/DDBJ databases">
        <title>Streptomyces typhae sp. nov., a novel endophytic actinomycete isolated from the root of cattail pollen (Typha angustifolia L.).</title>
        <authorList>
            <person name="Peng C."/>
            <person name="Liu C."/>
        </authorList>
    </citation>
    <scope>NUCLEOTIDE SEQUENCE [LARGE SCALE GENOMIC DNA]</scope>
    <source>
        <strain evidence="7 8">JCM 4753</strain>
    </source>
</reference>
<evidence type="ECO:0000313" key="7">
    <source>
        <dbReference type="EMBL" id="MBJ3809421.1"/>
    </source>
</evidence>
<keyword evidence="3" id="KW-0804">Transcription</keyword>
<feature type="region of interest" description="Disordered" evidence="4">
    <location>
        <begin position="230"/>
        <end position="251"/>
    </location>
</feature>
<dbReference type="Gene3D" id="1.10.10.10">
    <property type="entry name" value="Winged helix-like DNA-binding domain superfamily/Winged helix DNA-binding domain"/>
    <property type="match status" value="2"/>
</dbReference>
<dbReference type="Proteomes" id="UP000634780">
    <property type="component" value="Unassembled WGS sequence"/>
</dbReference>
<dbReference type="Pfam" id="PF13404">
    <property type="entry name" value="HTH_AsnC-type"/>
    <property type="match status" value="2"/>
</dbReference>
<dbReference type="InterPro" id="IPR019887">
    <property type="entry name" value="Tscrpt_reg_AsnC/Lrp_C"/>
</dbReference>
<dbReference type="EMBL" id="JAEKOZ010000011">
    <property type="protein sequence ID" value="MBJ3809421.1"/>
    <property type="molecule type" value="Genomic_DNA"/>
</dbReference>
<feature type="domain" description="Transcription regulator AsnC/Lrp ligand binding" evidence="5">
    <location>
        <begin position="140"/>
        <end position="210"/>
    </location>
</feature>
<dbReference type="InterPro" id="IPR036390">
    <property type="entry name" value="WH_DNA-bd_sf"/>
</dbReference>
<organism evidence="7 8">
    <name type="scientific">Streptomyces flavofungini</name>
    <dbReference type="NCBI Taxonomy" id="68200"/>
    <lineage>
        <taxon>Bacteria</taxon>
        <taxon>Bacillati</taxon>
        <taxon>Actinomycetota</taxon>
        <taxon>Actinomycetes</taxon>
        <taxon>Kitasatosporales</taxon>
        <taxon>Streptomycetaceae</taxon>
        <taxon>Streptomyces</taxon>
    </lineage>
</organism>
<comment type="caution">
    <text evidence="7">The sequence shown here is derived from an EMBL/GenBank/DDBJ whole genome shotgun (WGS) entry which is preliminary data.</text>
</comment>
<evidence type="ECO:0000256" key="2">
    <source>
        <dbReference type="ARBA" id="ARBA00023125"/>
    </source>
</evidence>
<sequence length="413" mass="44753">MNQAANSNITVVRAGPLSGTDPLAWERGRGTCHSLTCSGRYSASVGNPHIVRLACGRAGNLQENSARHEFTQESDTGFSELDLALVDALQSAPRATWAQLGRALGVDATTAARHWDRLRSQGLAWVTAHETPRTATVAFVDVHCGPRRFDAVSDTLTQLPWVISVEQMTGDYDLFLSVVAADLHSLGRAVHGTIGGLRGVRSTRTHLGLSVFSEGGDWRTHAIPPASRALLPESGTGSRDTYGIHTRTRDTPHDHALRTALGNDGRMSYKELGAAIGVSEYAARRRLLRMLRDHEITLRCDLAHPLAGYRAVALYRASVPHQRLEHTGAALARMEQVRLSVSISGPHNLLVMVWLHDLGGISPFEALLAERFPHLAVGDRTIALHTPKRMGWLLDAHGRATGYVPLALPAVGP</sequence>
<evidence type="ECO:0000256" key="3">
    <source>
        <dbReference type="ARBA" id="ARBA00023163"/>
    </source>
</evidence>
<dbReference type="SUPFAM" id="SSF54909">
    <property type="entry name" value="Dimeric alpha+beta barrel"/>
    <property type="match status" value="1"/>
</dbReference>
<dbReference type="InterPro" id="IPR019888">
    <property type="entry name" value="Tscrpt_reg_AsnC-like"/>
</dbReference>
<gene>
    <name evidence="7" type="ORF">JGB26_20240</name>
</gene>
<evidence type="ECO:0000259" key="6">
    <source>
        <dbReference type="Pfam" id="PF13404"/>
    </source>
</evidence>
<proteinExistence type="predicted"/>
<evidence type="ECO:0000256" key="4">
    <source>
        <dbReference type="SAM" id="MobiDB-lite"/>
    </source>
</evidence>
<evidence type="ECO:0000259" key="5">
    <source>
        <dbReference type="Pfam" id="PF01037"/>
    </source>
</evidence>
<accession>A0ABS0X8L4</accession>
<dbReference type="InterPro" id="IPR011008">
    <property type="entry name" value="Dimeric_a/b-barrel"/>
</dbReference>
<keyword evidence="2" id="KW-0238">DNA-binding</keyword>
<feature type="domain" description="HTH asnC-type" evidence="6">
    <location>
        <begin position="260"/>
        <end position="290"/>
    </location>
</feature>
<keyword evidence="1" id="KW-0805">Transcription regulation</keyword>
<name>A0ABS0X8L4_9ACTN</name>
<dbReference type="PANTHER" id="PTHR30154:SF34">
    <property type="entry name" value="TRANSCRIPTIONAL REGULATOR AZLB"/>
    <property type="match status" value="1"/>
</dbReference>
<dbReference type="PANTHER" id="PTHR30154">
    <property type="entry name" value="LEUCINE-RESPONSIVE REGULATORY PROTEIN"/>
    <property type="match status" value="1"/>
</dbReference>
<keyword evidence="8" id="KW-1185">Reference proteome</keyword>